<gene>
    <name evidence="1" type="ORF">HPTL_P071</name>
</gene>
<accession>A0A2Z6E0U9</accession>
<evidence type="ECO:0000313" key="1">
    <source>
        <dbReference type="EMBL" id="BBD78416.1"/>
    </source>
</evidence>
<keyword evidence="2" id="KW-1185">Reference proteome</keyword>
<protein>
    <submittedName>
        <fullName evidence="1">Uncharacterized protein</fullName>
    </submittedName>
</protein>
<dbReference type="EMBL" id="AP018559">
    <property type="protein sequence ID" value="BBD78416.1"/>
    <property type="molecule type" value="Genomic_DNA"/>
</dbReference>
<geneLocation type="plasmid" evidence="2">
    <name>pth1 dna</name>
</geneLocation>
<name>A0A2Z6E0U9_HYDTE</name>
<dbReference type="KEGG" id="htl:HPTL_P071"/>
<sequence length="186" mass="20822">MGRKNLLFLTKFGTSCETGRFRAKIEEVPNGMGRKALRHKGSERVESTLLSQPVGLVTVAAQSSEFGQWSTLLSQPVGLVTHEKQCPLHFWVDTVIPTGWACDPYARPMRCEQSRHCYPNRLGLSPCSWSAAADRRAGRLHFLLFYRNLLFFVSVDPHFRTGKLQRQALSAMGMEGCCDGCSDGLR</sequence>
<dbReference type="AlphaFoldDB" id="A0A2Z6E0U9"/>
<evidence type="ECO:0000313" key="2">
    <source>
        <dbReference type="Proteomes" id="UP000262004"/>
    </source>
</evidence>
<keyword evidence="1" id="KW-0614">Plasmid</keyword>
<proteinExistence type="predicted"/>
<reference evidence="1 2" key="1">
    <citation type="submission" date="2018-04" db="EMBL/GenBank/DDBJ databases">
        <title>Complete genome sequence of Hydrogenophilus thermoluteolus TH-1.</title>
        <authorList>
            <person name="Arai H."/>
        </authorList>
    </citation>
    <scope>NUCLEOTIDE SEQUENCE [LARGE SCALE GENOMIC DNA]</scope>
    <source>
        <strain evidence="1 2">TH-1</strain>
        <plasmid evidence="2">pth1 dna</plasmid>
    </source>
</reference>
<organism evidence="1 2">
    <name type="scientific">Hydrogenophilus thermoluteolus</name>
    <name type="common">Pseudomonas hydrogenothermophila</name>
    <dbReference type="NCBI Taxonomy" id="297"/>
    <lineage>
        <taxon>Bacteria</taxon>
        <taxon>Pseudomonadati</taxon>
        <taxon>Pseudomonadota</taxon>
        <taxon>Hydrogenophilia</taxon>
        <taxon>Hydrogenophilales</taxon>
        <taxon>Hydrogenophilaceae</taxon>
        <taxon>Hydrogenophilus</taxon>
    </lineage>
</organism>
<dbReference type="Proteomes" id="UP000262004">
    <property type="component" value="Plasmid pTH1"/>
</dbReference>